<evidence type="ECO:0000256" key="2">
    <source>
        <dbReference type="ARBA" id="ARBA00023125"/>
    </source>
</evidence>
<dbReference type="PROSITE" id="PS50977">
    <property type="entry name" value="HTH_TETR_2"/>
    <property type="match status" value="1"/>
</dbReference>
<dbReference type="GO" id="GO:0045892">
    <property type="term" value="P:negative regulation of DNA-templated transcription"/>
    <property type="evidence" value="ECO:0007669"/>
    <property type="project" value="UniProtKB-ARBA"/>
</dbReference>
<evidence type="ECO:0000313" key="7">
    <source>
        <dbReference type="Proteomes" id="UP000193834"/>
    </source>
</evidence>
<dbReference type="GO" id="GO:0003700">
    <property type="term" value="F:DNA-binding transcription factor activity"/>
    <property type="evidence" value="ECO:0007669"/>
    <property type="project" value="TreeGrafter"/>
</dbReference>
<evidence type="ECO:0000256" key="4">
    <source>
        <dbReference type="PROSITE-ProRule" id="PRU00335"/>
    </source>
</evidence>
<protein>
    <submittedName>
        <fullName evidence="6">Transcriptional regulator, TetR family</fullName>
    </submittedName>
</protein>
<keyword evidence="3" id="KW-0804">Transcription</keyword>
<sequence>MQVLKEEVKAAILAAACDEFMEKGYMHASMRSIAKQAHISAGNLYRYYPNKEELFYAITTPAYTRMLALNEHDSGKIGEGMAFTLEQMITQIGHVMGGLLLDYRKEMLILLDGSAGTKYQDAKDQIISVFAKHVQEHLERSERYTDCETPFTGQLAALAARPLSVSFLEGLFEIMRLYEDEQRIRACTMRYIDILFQGFGRLV</sequence>
<dbReference type="PRINTS" id="PR00455">
    <property type="entry name" value="HTHTETR"/>
</dbReference>
<dbReference type="RefSeq" id="WP_176228913.1">
    <property type="nucleotide sequence ID" value="NZ_FXAZ01000003.1"/>
</dbReference>
<organism evidence="6 7">
    <name type="scientific">Paenibacillus aquistagni</name>
    <dbReference type="NCBI Taxonomy" id="1852522"/>
    <lineage>
        <taxon>Bacteria</taxon>
        <taxon>Bacillati</taxon>
        <taxon>Bacillota</taxon>
        <taxon>Bacilli</taxon>
        <taxon>Bacillales</taxon>
        <taxon>Paenibacillaceae</taxon>
        <taxon>Paenibacillus</taxon>
    </lineage>
</organism>
<dbReference type="PANTHER" id="PTHR30055:SF226">
    <property type="entry name" value="HTH-TYPE TRANSCRIPTIONAL REGULATOR PKSA"/>
    <property type="match status" value="1"/>
</dbReference>
<evidence type="ECO:0000256" key="3">
    <source>
        <dbReference type="ARBA" id="ARBA00023163"/>
    </source>
</evidence>
<proteinExistence type="predicted"/>
<dbReference type="GO" id="GO:0000976">
    <property type="term" value="F:transcription cis-regulatory region binding"/>
    <property type="evidence" value="ECO:0007669"/>
    <property type="project" value="TreeGrafter"/>
</dbReference>
<name>A0A1X7KM41_9BACL</name>
<keyword evidence="7" id="KW-1185">Reference proteome</keyword>
<dbReference type="InterPro" id="IPR009057">
    <property type="entry name" value="Homeodomain-like_sf"/>
</dbReference>
<dbReference type="Gene3D" id="1.10.357.10">
    <property type="entry name" value="Tetracycline Repressor, domain 2"/>
    <property type="match status" value="1"/>
</dbReference>
<evidence type="ECO:0000313" key="6">
    <source>
        <dbReference type="EMBL" id="SMG42198.1"/>
    </source>
</evidence>
<evidence type="ECO:0000259" key="5">
    <source>
        <dbReference type="PROSITE" id="PS50977"/>
    </source>
</evidence>
<evidence type="ECO:0000256" key="1">
    <source>
        <dbReference type="ARBA" id="ARBA00023015"/>
    </source>
</evidence>
<feature type="DNA-binding region" description="H-T-H motif" evidence="4">
    <location>
        <begin position="29"/>
        <end position="48"/>
    </location>
</feature>
<dbReference type="Pfam" id="PF00440">
    <property type="entry name" value="TetR_N"/>
    <property type="match status" value="1"/>
</dbReference>
<dbReference type="PANTHER" id="PTHR30055">
    <property type="entry name" value="HTH-TYPE TRANSCRIPTIONAL REGULATOR RUTR"/>
    <property type="match status" value="1"/>
</dbReference>
<dbReference type="SUPFAM" id="SSF46689">
    <property type="entry name" value="Homeodomain-like"/>
    <property type="match status" value="1"/>
</dbReference>
<dbReference type="EMBL" id="FXAZ01000003">
    <property type="protein sequence ID" value="SMG42198.1"/>
    <property type="molecule type" value="Genomic_DNA"/>
</dbReference>
<accession>A0A1X7KM41</accession>
<gene>
    <name evidence="6" type="ORF">SAMN06295960_2472</name>
</gene>
<dbReference type="Proteomes" id="UP000193834">
    <property type="component" value="Unassembled WGS sequence"/>
</dbReference>
<feature type="domain" description="HTH tetR-type" evidence="5">
    <location>
        <begin position="6"/>
        <end position="66"/>
    </location>
</feature>
<keyword evidence="2 4" id="KW-0238">DNA-binding</keyword>
<dbReference type="InterPro" id="IPR050109">
    <property type="entry name" value="HTH-type_TetR-like_transc_reg"/>
</dbReference>
<keyword evidence="1" id="KW-0805">Transcription regulation</keyword>
<dbReference type="FunFam" id="1.10.10.60:FF:000141">
    <property type="entry name" value="TetR family transcriptional regulator"/>
    <property type="match status" value="1"/>
</dbReference>
<dbReference type="AlphaFoldDB" id="A0A1X7KM41"/>
<dbReference type="STRING" id="1852522.SAMN06295960_2472"/>
<reference evidence="6 7" key="1">
    <citation type="submission" date="2017-04" db="EMBL/GenBank/DDBJ databases">
        <authorList>
            <person name="Afonso C.L."/>
            <person name="Miller P.J."/>
            <person name="Scott M.A."/>
            <person name="Spackman E."/>
            <person name="Goraichik I."/>
            <person name="Dimitrov K.M."/>
            <person name="Suarez D.L."/>
            <person name="Swayne D.E."/>
        </authorList>
    </citation>
    <scope>NUCLEOTIDE SEQUENCE [LARGE SCALE GENOMIC DNA]</scope>
    <source>
        <strain evidence="6 7">11</strain>
    </source>
</reference>
<dbReference type="InterPro" id="IPR001647">
    <property type="entry name" value="HTH_TetR"/>
</dbReference>